<dbReference type="SUPFAM" id="SSF53163">
    <property type="entry name" value="HybD-like"/>
    <property type="match status" value="1"/>
</dbReference>
<name>A0ABP8TYH4_9ACTN</name>
<evidence type="ECO:0000256" key="2">
    <source>
        <dbReference type="ARBA" id="ARBA00022670"/>
    </source>
</evidence>
<dbReference type="Pfam" id="PF01750">
    <property type="entry name" value="HycI"/>
    <property type="match status" value="1"/>
</dbReference>
<keyword evidence="4" id="KW-0378">Hydrolase</keyword>
<dbReference type="NCBIfam" id="TIGR00072">
    <property type="entry name" value="hydrog_prot"/>
    <property type="match status" value="1"/>
</dbReference>
<comment type="caution">
    <text evidence="5">The sequence shown here is derived from an EMBL/GenBank/DDBJ whole genome shotgun (WGS) entry which is preliminary data.</text>
</comment>
<keyword evidence="3" id="KW-0064">Aspartyl protease</keyword>
<accession>A0ABP8TYH4</accession>
<dbReference type="Gene3D" id="3.40.50.1450">
    <property type="entry name" value="HybD-like"/>
    <property type="match status" value="1"/>
</dbReference>
<evidence type="ECO:0000313" key="5">
    <source>
        <dbReference type="EMBL" id="GAA4616744.1"/>
    </source>
</evidence>
<dbReference type="Proteomes" id="UP001500212">
    <property type="component" value="Unassembled WGS sequence"/>
</dbReference>
<protein>
    <recommendedName>
        <fullName evidence="7">Hydrogenase maturation protease</fullName>
    </recommendedName>
</protein>
<keyword evidence="6" id="KW-1185">Reference proteome</keyword>
<evidence type="ECO:0000256" key="3">
    <source>
        <dbReference type="ARBA" id="ARBA00022750"/>
    </source>
</evidence>
<proteinExistence type="inferred from homology"/>
<comment type="similarity">
    <text evidence="1">Belongs to the peptidase A31 family.</text>
</comment>
<dbReference type="CDD" id="cd00518">
    <property type="entry name" value="H2MP"/>
    <property type="match status" value="1"/>
</dbReference>
<organism evidence="5 6">
    <name type="scientific">Actinoallomurus liliacearum</name>
    <dbReference type="NCBI Taxonomy" id="1080073"/>
    <lineage>
        <taxon>Bacteria</taxon>
        <taxon>Bacillati</taxon>
        <taxon>Actinomycetota</taxon>
        <taxon>Actinomycetes</taxon>
        <taxon>Streptosporangiales</taxon>
        <taxon>Thermomonosporaceae</taxon>
        <taxon>Actinoallomurus</taxon>
    </lineage>
</organism>
<sequence>MIVIGVGSELRRDDAAGLAVVDELRGRFPPDVRLVTCDGEPTCVMDLWAGEDLAVVVDAVSPSCGPGHVHEATDLPAASHADTSCHGMSLGLAAELGRVLDRMPHGLRVYGIEGVDFGFGAGLSPPVRRAVTEVAERIAALARQMARHRERPRPDQDGSTG</sequence>
<dbReference type="InterPro" id="IPR000671">
    <property type="entry name" value="Peptidase_A31"/>
</dbReference>
<reference evidence="6" key="1">
    <citation type="journal article" date="2019" name="Int. J. Syst. Evol. Microbiol.">
        <title>The Global Catalogue of Microorganisms (GCM) 10K type strain sequencing project: providing services to taxonomists for standard genome sequencing and annotation.</title>
        <authorList>
            <consortium name="The Broad Institute Genomics Platform"/>
            <consortium name="The Broad Institute Genome Sequencing Center for Infectious Disease"/>
            <person name="Wu L."/>
            <person name="Ma J."/>
        </authorList>
    </citation>
    <scope>NUCLEOTIDE SEQUENCE [LARGE SCALE GENOMIC DNA]</scope>
    <source>
        <strain evidence="6">JCM 17938</strain>
    </source>
</reference>
<evidence type="ECO:0008006" key="7">
    <source>
        <dbReference type="Google" id="ProtNLM"/>
    </source>
</evidence>
<evidence type="ECO:0000256" key="1">
    <source>
        <dbReference type="ARBA" id="ARBA00006814"/>
    </source>
</evidence>
<dbReference type="PANTHER" id="PTHR30302">
    <property type="entry name" value="HYDROGENASE 1 MATURATION PROTEASE"/>
    <property type="match status" value="1"/>
</dbReference>
<evidence type="ECO:0000313" key="6">
    <source>
        <dbReference type="Proteomes" id="UP001500212"/>
    </source>
</evidence>
<dbReference type="InterPro" id="IPR023430">
    <property type="entry name" value="Pept_HybD-like_dom_sf"/>
</dbReference>
<dbReference type="EMBL" id="BAABHJ010000037">
    <property type="protein sequence ID" value="GAA4616744.1"/>
    <property type="molecule type" value="Genomic_DNA"/>
</dbReference>
<dbReference type="PANTHER" id="PTHR30302:SF1">
    <property type="entry name" value="HYDROGENASE 2 MATURATION PROTEASE"/>
    <property type="match status" value="1"/>
</dbReference>
<dbReference type="RefSeq" id="WP_345365033.1">
    <property type="nucleotide sequence ID" value="NZ_BAABHJ010000037.1"/>
</dbReference>
<keyword evidence="2" id="KW-0645">Protease</keyword>
<evidence type="ECO:0000256" key="4">
    <source>
        <dbReference type="ARBA" id="ARBA00022801"/>
    </source>
</evidence>
<gene>
    <name evidence="5" type="ORF">GCM10023195_74550</name>
</gene>